<proteinExistence type="predicted"/>
<evidence type="ECO:0000259" key="2">
    <source>
        <dbReference type="PROSITE" id="PS50181"/>
    </source>
</evidence>
<dbReference type="STRING" id="33528.ENSGAFP00000026940"/>
<dbReference type="InterPro" id="IPR036047">
    <property type="entry name" value="F-box-like_dom_sf"/>
</dbReference>
<protein>
    <recommendedName>
        <fullName evidence="2">F-box domain-containing protein</fullName>
    </recommendedName>
</protein>
<evidence type="ECO:0000256" key="1">
    <source>
        <dbReference type="SAM" id="MobiDB-lite"/>
    </source>
</evidence>
<dbReference type="InterPro" id="IPR001810">
    <property type="entry name" value="F-box_dom"/>
</dbReference>
<dbReference type="PROSITE" id="PS50181">
    <property type="entry name" value="FBOX"/>
    <property type="match status" value="1"/>
</dbReference>
<dbReference type="AlphaFoldDB" id="A0A315UNX9"/>
<dbReference type="SUPFAM" id="SSF81383">
    <property type="entry name" value="F-box domain"/>
    <property type="match status" value="1"/>
</dbReference>
<feature type="compositionally biased region" description="Polar residues" evidence="1">
    <location>
        <begin position="181"/>
        <end position="194"/>
    </location>
</feature>
<feature type="region of interest" description="Disordered" evidence="1">
    <location>
        <begin position="175"/>
        <end position="216"/>
    </location>
</feature>
<comment type="caution">
    <text evidence="3">The sequence shown here is derived from an EMBL/GenBank/DDBJ whole genome shotgun (WGS) entry which is preliminary data.</text>
</comment>
<dbReference type="EMBL" id="NHOQ01002897">
    <property type="protein sequence ID" value="PWA14007.1"/>
    <property type="molecule type" value="Genomic_DNA"/>
</dbReference>
<dbReference type="Proteomes" id="UP000250572">
    <property type="component" value="Unassembled WGS sequence"/>
</dbReference>
<sequence length="298" mass="34445">MASLLTDPLFETSGRGPPPIKDYYHFFVTKSEIIWRWWKISPRMVDRQTKPGEVKESLSDFLEDTDLQREVRVVFGEHVLEFTKALCEGHYNYLDRLSDPLLLRIINFLELEDVLQLGWTSRKFQQLCGTEEFWEQAMRRRSCSISDEVASLAKEMGWRTIFFTNKLQLQRLLSRRRRGTEGQQENPSTDEVTQSPESSSESSKEEIIAGDPDSDNIDSYIDSTEPQIDDLDPDVDKHNATSVYFQPLSPVTRRNQVTCEGTKNQWESNSEQQKSCVRCAVRQELICTLALGEKCTLT</sequence>
<accession>A0A315UNX9</accession>
<dbReference type="Pfam" id="PF00646">
    <property type="entry name" value="F-box"/>
    <property type="match status" value="1"/>
</dbReference>
<dbReference type="Gene3D" id="1.20.1280.50">
    <property type="match status" value="1"/>
</dbReference>
<feature type="domain" description="F-box" evidence="2">
    <location>
        <begin position="91"/>
        <end position="137"/>
    </location>
</feature>
<reference evidence="3 4" key="1">
    <citation type="journal article" date="2018" name="G3 (Bethesda)">
        <title>A High-Quality Reference Genome for the Invasive Mosquitofish Gambusia affinis Using a Chicago Library.</title>
        <authorList>
            <person name="Hoffberg S.L."/>
            <person name="Troendle N.J."/>
            <person name="Glenn T.C."/>
            <person name="Mahmud O."/>
            <person name="Louha S."/>
            <person name="Chalopin D."/>
            <person name="Bennetzen J.L."/>
            <person name="Mauricio R."/>
        </authorList>
    </citation>
    <scope>NUCLEOTIDE SEQUENCE [LARGE SCALE GENOMIC DNA]</scope>
    <source>
        <strain evidence="3">NE01/NJP1002.9</strain>
        <tissue evidence="3">Muscle</tissue>
    </source>
</reference>
<organism evidence="3 4">
    <name type="scientific">Gambusia affinis</name>
    <name type="common">Western mosquitofish</name>
    <name type="synonym">Heterandria affinis</name>
    <dbReference type="NCBI Taxonomy" id="33528"/>
    <lineage>
        <taxon>Eukaryota</taxon>
        <taxon>Metazoa</taxon>
        <taxon>Chordata</taxon>
        <taxon>Craniata</taxon>
        <taxon>Vertebrata</taxon>
        <taxon>Euteleostomi</taxon>
        <taxon>Actinopterygii</taxon>
        <taxon>Neopterygii</taxon>
        <taxon>Teleostei</taxon>
        <taxon>Neoteleostei</taxon>
        <taxon>Acanthomorphata</taxon>
        <taxon>Ovalentaria</taxon>
        <taxon>Atherinomorphae</taxon>
        <taxon>Cyprinodontiformes</taxon>
        <taxon>Poeciliidae</taxon>
        <taxon>Poeciliinae</taxon>
        <taxon>Gambusia</taxon>
    </lineage>
</organism>
<keyword evidence="4" id="KW-1185">Reference proteome</keyword>
<name>A0A315UNX9_GAMAF</name>
<evidence type="ECO:0000313" key="4">
    <source>
        <dbReference type="Proteomes" id="UP000250572"/>
    </source>
</evidence>
<evidence type="ECO:0000313" key="3">
    <source>
        <dbReference type="EMBL" id="PWA14007.1"/>
    </source>
</evidence>
<gene>
    <name evidence="3" type="ORF">CCH79_00017052</name>
</gene>